<dbReference type="InterPro" id="IPR006145">
    <property type="entry name" value="PsdUridine_synth_RsuA/RluA"/>
</dbReference>
<dbReference type="Gene3D" id="3.10.290.10">
    <property type="entry name" value="RNA-binding S4 domain"/>
    <property type="match status" value="1"/>
</dbReference>
<evidence type="ECO:0000313" key="7">
    <source>
        <dbReference type="Proteomes" id="UP000001935"/>
    </source>
</evidence>
<dbReference type="CDD" id="cd02869">
    <property type="entry name" value="PseudoU_synth_RluA_like"/>
    <property type="match status" value="1"/>
</dbReference>
<feature type="region of interest" description="Disordered" evidence="4">
    <location>
        <begin position="179"/>
        <end position="199"/>
    </location>
</feature>
<dbReference type="InterPro" id="IPR002942">
    <property type="entry name" value="S4_RNA-bd"/>
</dbReference>
<evidence type="ECO:0000256" key="2">
    <source>
        <dbReference type="ARBA" id="ARBA00023235"/>
    </source>
</evidence>
<dbReference type="RefSeq" id="WP_011422428.1">
    <property type="nucleotide sequence ID" value="NC_007760.1"/>
</dbReference>
<dbReference type="GO" id="GO:0000455">
    <property type="term" value="P:enzyme-directed rRNA pseudouridine synthesis"/>
    <property type="evidence" value="ECO:0007669"/>
    <property type="project" value="UniProtKB-ARBA"/>
</dbReference>
<sequence length="300" mass="31755">MGTPAAPELLRVPREAAGARLDRWLAAALGATAERARWLVETGRVRIRGKTCSPHRKLFGGEEVAVERPAPRAAEASGPALAVLYDDADCLVVAKPPGLAVEAGAPGGASAVAAASRLGAFDVDGRAAPGLAHRLDRDTSGALLLARHDRALAALRAAFEAGAIEKEYLALVAGAPPPEGRLDTPYGRDPEDPRRFTTRFPSPRRARLSWKVERPLRGAALLRVRLETGRTHQIRVQLAEAGFPVLGDAVYGVRGEAIARQALHAERLAFPRPSDGARVEVRAPVPEDLERAIAALAAAP</sequence>
<accession>Q2IEY8</accession>
<dbReference type="PANTHER" id="PTHR21600:SF44">
    <property type="entry name" value="RIBOSOMAL LARGE SUBUNIT PSEUDOURIDINE SYNTHASE D"/>
    <property type="match status" value="1"/>
</dbReference>
<keyword evidence="2" id="KW-0413">Isomerase</keyword>
<dbReference type="PROSITE" id="PS50889">
    <property type="entry name" value="S4"/>
    <property type="match status" value="1"/>
</dbReference>
<evidence type="ECO:0000256" key="3">
    <source>
        <dbReference type="PROSITE-ProRule" id="PRU00182"/>
    </source>
</evidence>
<dbReference type="Pfam" id="PF00849">
    <property type="entry name" value="PseudoU_synth_2"/>
    <property type="match status" value="1"/>
</dbReference>
<feature type="compositionally biased region" description="Basic and acidic residues" evidence="4">
    <location>
        <begin position="180"/>
        <end position="195"/>
    </location>
</feature>
<dbReference type="GO" id="GO:0003723">
    <property type="term" value="F:RNA binding"/>
    <property type="evidence" value="ECO:0007669"/>
    <property type="project" value="UniProtKB-KW"/>
</dbReference>
<dbReference type="eggNOG" id="COG0564">
    <property type="taxonomic scope" value="Bacteria"/>
</dbReference>
<evidence type="ECO:0000256" key="1">
    <source>
        <dbReference type="ARBA" id="ARBA00010876"/>
    </source>
</evidence>
<dbReference type="PROSITE" id="PS01129">
    <property type="entry name" value="PSI_RLU"/>
    <property type="match status" value="1"/>
</dbReference>
<dbReference type="STRING" id="290397.Adeh_3379"/>
<dbReference type="Gene3D" id="3.30.2350.10">
    <property type="entry name" value="Pseudouridine synthase"/>
    <property type="match status" value="1"/>
</dbReference>
<dbReference type="InterPro" id="IPR050188">
    <property type="entry name" value="RluA_PseudoU_synthase"/>
</dbReference>
<evidence type="ECO:0000256" key="4">
    <source>
        <dbReference type="SAM" id="MobiDB-lite"/>
    </source>
</evidence>
<keyword evidence="3" id="KW-0694">RNA-binding</keyword>
<evidence type="ECO:0000259" key="5">
    <source>
        <dbReference type="SMART" id="SM00363"/>
    </source>
</evidence>
<dbReference type="AlphaFoldDB" id="Q2IEY8"/>
<dbReference type="SMART" id="SM00363">
    <property type="entry name" value="S4"/>
    <property type="match status" value="1"/>
</dbReference>
<dbReference type="InterPro" id="IPR020103">
    <property type="entry name" value="PsdUridine_synth_cat_dom_sf"/>
</dbReference>
<organism evidence="6 7">
    <name type="scientific">Anaeromyxobacter dehalogenans (strain 2CP-C)</name>
    <dbReference type="NCBI Taxonomy" id="290397"/>
    <lineage>
        <taxon>Bacteria</taxon>
        <taxon>Pseudomonadati</taxon>
        <taxon>Myxococcota</taxon>
        <taxon>Myxococcia</taxon>
        <taxon>Myxococcales</taxon>
        <taxon>Cystobacterineae</taxon>
        <taxon>Anaeromyxobacteraceae</taxon>
        <taxon>Anaeromyxobacter</taxon>
    </lineage>
</organism>
<dbReference type="HOGENOM" id="CLU_016902_4_4_7"/>
<name>Q2IEY8_ANADE</name>
<dbReference type="GO" id="GO:0120159">
    <property type="term" value="F:rRNA pseudouridine synthase activity"/>
    <property type="evidence" value="ECO:0007669"/>
    <property type="project" value="UniProtKB-ARBA"/>
</dbReference>
<dbReference type="PANTHER" id="PTHR21600">
    <property type="entry name" value="MITOCHONDRIAL RNA PSEUDOURIDINE SYNTHASE"/>
    <property type="match status" value="1"/>
</dbReference>
<reference evidence="6 7" key="1">
    <citation type="submission" date="2006-01" db="EMBL/GenBank/DDBJ databases">
        <title>Complete sequence of Anaeromyxobacter dehalogenans 2CP-C.</title>
        <authorList>
            <consortium name="US DOE Joint Genome Institute"/>
            <person name="Copeland A."/>
            <person name="Lucas S."/>
            <person name="Lapidus A."/>
            <person name="Barry K."/>
            <person name="Detter J.C."/>
            <person name="Glavina T."/>
            <person name="Hammon N."/>
            <person name="Israni S."/>
            <person name="Pitluck S."/>
            <person name="Brettin T."/>
            <person name="Bruce D."/>
            <person name="Han C."/>
            <person name="Tapia R."/>
            <person name="Gilna P."/>
            <person name="Kiss H."/>
            <person name="Schmutz J."/>
            <person name="Larimer F."/>
            <person name="Land M."/>
            <person name="Kyrpides N."/>
            <person name="Anderson I."/>
            <person name="Sanford R.A."/>
            <person name="Ritalahti K.M."/>
            <person name="Thomas H.S."/>
            <person name="Kirby J.R."/>
            <person name="Zhulin I.B."/>
            <person name="Loeffler F.E."/>
            <person name="Richardson P."/>
        </authorList>
    </citation>
    <scope>NUCLEOTIDE SEQUENCE [LARGE SCALE GENOMIC DNA]</scope>
    <source>
        <strain evidence="6 7">2CP-C</strain>
    </source>
</reference>
<dbReference type="Proteomes" id="UP000001935">
    <property type="component" value="Chromosome"/>
</dbReference>
<gene>
    <name evidence="6" type="ordered locus">Adeh_3379</name>
</gene>
<protein>
    <submittedName>
        <fullName evidence="6">Pseudouridine synthase, RluD</fullName>
    </submittedName>
</protein>
<proteinExistence type="inferred from homology"/>
<feature type="domain" description="RNA-binding S4" evidence="5">
    <location>
        <begin position="19"/>
        <end position="75"/>
    </location>
</feature>
<dbReference type="EMBL" id="CP000251">
    <property type="protein sequence ID" value="ABC83146.1"/>
    <property type="molecule type" value="Genomic_DNA"/>
</dbReference>
<dbReference type="SUPFAM" id="SSF55120">
    <property type="entry name" value="Pseudouridine synthase"/>
    <property type="match status" value="1"/>
</dbReference>
<dbReference type="InterPro" id="IPR036986">
    <property type="entry name" value="S4_RNA-bd_sf"/>
</dbReference>
<evidence type="ECO:0000313" key="6">
    <source>
        <dbReference type="EMBL" id="ABC83146.1"/>
    </source>
</evidence>
<dbReference type="InterPro" id="IPR006224">
    <property type="entry name" value="PsdUridine_synth_RluA-like_CS"/>
</dbReference>
<comment type="similarity">
    <text evidence="1">Belongs to the pseudouridine synthase RluA family.</text>
</comment>
<dbReference type="SUPFAM" id="SSF55174">
    <property type="entry name" value="Alpha-L RNA-binding motif"/>
    <property type="match status" value="1"/>
</dbReference>
<dbReference type="KEGG" id="ade:Adeh_3379"/>